<keyword evidence="2" id="KW-1185">Reference proteome</keyword>
<organism evidence="1 2">
    <name type="scientific">Entomophthora muscae</name>
    <dbReference type="NCBI Taxonomy" id="34485"/>
    <lineage>
        <taxon>Eukaryota</taxon>
        <taxon>Fungi</taxon>
        <taxon>Fungi incertae sedis</taxon>
        <taxon>Zoopagomycota</taxon>
        <taxon>Entomophthoromycotina</taxon>
        <taxon>Entomophthoromycetes</taxon>
        <taxon>Entomophthorales</taxon>
        <taxon>Entomophthoraceae</taxon>
        <taxon>Entomophthora</taxon>
    </lineage>
</organism>
<dbReference type="Proteomes" id="UP001165960">
    <property type="component" value="Unassembled WGS sequence"/>
</dbReference>
<protein>
    <submittedName>
        <fullName evidence="1">Uncharacterized protein</fullName>
    </submittedName>
</protein>
<dbReference type="EMBL" id="QTSX02000004">
    <property type="protein sequence ID" value="KAJ9090510.1"/>
    <property type="molecule type" value="Genomic_DNA"/>
</dbReference>
<proteinExistence type="predicted"/>
<evidence type="ECO:0000313" key="1">
    <source>
        <dbReference type="EMBL" id="KAJ9090510.1"/>
    </source>
</evidence>
<accession>A0ACC2UUZ4</accession>
<reference evidence="1" key="1">
    <citation type="submission" date="2022-04" db="EMBL/GenBank/DDBJ databases">
        <title>Genome of the entomopathogenic fungus Entomophthora muscae.</title>
        <authorList>
            <person name="Elya C."/>
            <person name="Lovett B.R."/>
            <person name="Lee E."/>
            <person name="Macias A.M."/>
            <person name="Hajek A.E."/>
            <person name="De Bivort B.L."/>
            <person name="Kasson M.T."/>
            <person name="De Fine Licht H.H."/>
            <person name="Stajich J.E."/>
        </authorList>
    </citation>
    <scope>NUCLEOTIDE SEQUENCE</scope>
    <source>
        <strain evidence="1">Berkeley</strain>
    </source>
</reference>
<comment type="caution">
    <text evidence="1">The sequence shown here is derived from an EMBL/GenBank/DDBJ whole genome shotgun (WGS) entry which is preliminary data.</text>
</comment>
<sequence>MYTSSLAVEAFFGDYCGAFKESCYAMCSKSSFQSPNPPQCNTRAKAFECTCVNYLWLSRTDLTDKIKDNLKVTHFGMDVPSSPVESLLVSRLVDHIPELRLASSNSTLAHPNGSPLFHMPIEAACSRDYNYDRCVIASITRLATSSQKFKFRKII</sequence>
<gene>
    <name evidence="1" type="ORF">DSO57_1001966</name>
</gene>
<evidence type="ECO:0000313" key="2">
    <source>
        <dbReference type="Proteomes" id="UP001165960"/>
    </source>
</evidence>
<name>A0ACC2UUZ4_9FUNG</name>